<dbReference type="AlphaFoldDB" id="A0A4U7N5Q6"/>
<evidence type="ECO:0000256" key="3">
    <source>
        <dbReference type="ARBA" id="ARBA00022989"/>
    </source>
</evidence>
<gene>
    <name evidence="7" type="ORF">FAP39_07060</name>
</gene>
<evidence type="ECO:0000256" key="4">
    <source>
        <dbReference type="ARBA" id="ARBA00023136"/>
    </source>
</evidence>
<dbReference type="InterPro" id="IPR006977">
    <property type="entry name" value="Yip1_dom"/>
</dbReference>
<feature type="transmembrane region" description="Helical" evidence="5">
    <location>
        <begin position="32"/>
        <end position="50"/>
    </location>
</feature>
<dbReference type="GO" id="GO:0016020">
    <property type="term" value="C:membrane"/>
    <property type="evidence" value="ECO:0007669"/>
    <property type="project" value="UniProtKB-SubCell"/>
</dbReference>
<evidence type="ECO:0000256" key="5">
    <source>
        <dbReference type="SAM" id="Phobius"/>
    </source>
</evidence>
<reference evidence="7 8" key="1">
    <citation type="submission" date="2019-04" db="EMBL/GenBank/DDBJ databases">
        <title>Genome sequence of Pelagicola litoralis CL-ES2.</title>
        <authorList>
            <person name="Cao J."/>
        </authorList>
    </citation>
    <scope>NUCLEOTIDE SEQUENCE [LARGE SCALE GENOMIC DNA]</scope>
    <source>
        <strain evidence="7 8">CL-ES2</strain>
    </source>
</reference>
<keyword evidence="2 5" id="KW-0812">Transmembrane</keyword>
<feature type="transmembrane region" description="Helical" evidence="5">
    <location>
        <begin position="103"/>
        <end position="128"/>
    </location>
</feature>
<accession>A0A4U7N5Q6</accession>
<comment type="subcellular location">
    <subcellularLocation>
        <location evidence="1">Membrane</location>
        <topology evidence="1">Multi-pass membrane protein</topology>
    </subcellularLocation>
</comment>
<evidence type="ECO:0000256" key="1">
    <source>
        <dbReference type="ARBA" id="ARBA00004141"/>
    </source>
</evidence>
<comment type="caution">
    <text evidence="7">The sequence shown here is derived from an EMBL/GenBank/DDBJ whole genome shotgun (WGS) entry which is preliminary data.</text>
</comment>
<name>A0A4U7N5Q6_9RHOB</name>
<feature type="domain" description="Yip1" evidence="6">
    <location>
        <begin position="11"/>
        <end position="180"/>
    </location>
</feature>
<evidence type="ECO:0000256" key="2">
    <source>
        <dbReference type="ARBA" id="ARBA00022692"/>
    </source>
</evidence>
<keyword evidence="4 5" id="KW-0472">Membrane</keyword>
<dbReference type="OrthoDB" id="7872013at2"/>
<dbReference type="EMBL" id="SULI01000006">
    <property type="protein sequence ID" value="TKZ21179.1"/>
    <property type="molecule type" value="Genomic_DNA"/>
</dbReference>
<dbReference type="Proteomes" id="UP000306575">
    <property type="component" value="Unassembled WGS sequence"/>
</dbReference>
<feature type="transmembrane region" description="Helical" evidence="5">
    <location>
        <begin position="164"/>
        <end position="192"/>
    </location>
</feature>
<evidence type="ECO:0000259" key="6">
    <source>
        <dbReference type="Pfam" id="PF04893"/>
    </source>
</evidence>
<feature type="transmembrane region" description="Helical" evidence="5">
    <location>
        <begin position="70"/>
        <end position="91"/>
    </location>
</feature>
<evidence type="ECO:0000313" key="8">
    <source>
        <dbReference type="Proteomes" id="UP000306575"/>
    </source>
</evidence>
<proteinExistence type="predicted"/>
<keyword evidence="8" id="KW-1185">Reference proteome</keyword>
<keyword evidence="3 5" id="KW-1133">Transmembrane helix</keyword>
<protein>
    <submittedName>
        <fullName evidence="7">YIP1 family protein</fullName>
    </submittedName>
</protein>
<dbReference type="Pfam" id="PF04893">
    <property type="entry name" value="Yip1"/>
    <property type="match status" value="1"/>
</dbReference>
<dbReference type="RefSeq" id="WP_138015698.1">
    <property type="nucleotide sequence ID" value="NZ_SULI01000006.1"/>
</dbReference>
<evidence type="ECO:0000313" key="7">
    <source>
        <dbReference type="EMBL" id="TKZ21179.1"/>
    </source>
</evidence>
<organism evidence="7 8">
    <name type="scientific">Shimia litoralis</name>
    <dbReference type="NCBI Taxonomy" id="420403"/>
    <lineage>
        <taxon>Bacteria</taxon>
        <taxon>Pseudomonadati</taxon>
        <taxon>Pseudomonadota</taxon>
        <taxon>Alphaproteobacteria</taxon>
        <taxon>Rhodobacterales</taxon>
        <taxon>Roseobacteraceae</taxon>
    </lineage>
</organism>
<feature type="transmembrane region" description="Helical" evidence="5">
    <location>
        <begin position="134"/>
        <end position="152"/>
    </location>
</feature>
<sequence>MTDVLKALFVQTIVAPADAARMLMGLGLRRETGWTILVLACVLNTLAYFVSTTLFPIPPEFSLPLLASPGLVLVLLFSVMVVTVFMLFWTGRALKGTAAFGDILIMIGWLQFMRLAVQVVALVLMIILPGVAGLFAMATGLYGIWILVNFVNVAHGFDALGKSFLMLVLSVLGMTMGLSVILSLIGVTAIGIL</sequence>